<sequence length="26" mass="3080">MQGLTWTEAQEPTDKLESSFFLLLMY</sequence>
<dbReference type="AlphaFoldDB" id="A0A0K2SVW8"/>
<accession>A0A0K2SVW8</accession>
<evidence type="ECO:0000313" key="1">
    <source>
        <dbReference type="EMBL" id="CDW17864.1"/>
    </source>
</evidence>
<organism evidence="1">
    <name type="scientific">Lepeophtheirus salmonis</name>
    <name type="common">Salmon louse</name>
    <name type="synonym">Caligus salmonis</name>
    <dbReference type="NCBI Taxonomy" id="72036"/>
    <lineage>
        <taxon>Eukaryota</taxon>
        <taxon>Metazoa</taxon>
        <taxon>Ecdysozoa</taxon>
        <taxon>Arthropoda</taxon>
        <taxon>Crustacea</taxon>
        <taxon>Multicrustacea</taxon>
        <taxon>Hexanauplia</taxon>
        <taxon>Copepoda</taxon>
        <taxon>Siphonostomatoida</taxon>
        <taxon>Caligidae</taxon>
        <taxon>Lepeophtheirus</taxon>
    </lineage>
</organism>
<dbReference type="EMBL" id="HACA01000503">
    <property type="protein sequence ID" value="CDW17864.1"/>
    <property type="molecule type" value="Transcribed_RNA"/>
</dbReference>
<proteinExistence type="predicted"/>
<reference evidence="1" key="1">
    <citation type="submission" date="2014-05" db="EMBL/GenBank/DDBJ databases">
        <authorList>
            <person name="Chronopoulou M."/>
        </authorList>
    </citation>
    <scope>NUCLEOTIDE SEQUENCE</scope>
    <source>
        <tissue evidence="1">Whole organism</tissue>
    </source>
</reference>
<protein>
    <submittedName>
        <fullName evidence="1">Uncharacterized protein</fullName>
    </submittedName>
</protein>
<name>A0A0K2SVW8_LEPSM</name>